<gene>
    <name evidence="2" type="ORF">B4102_2904</name>
</gene>
<dbReference type="Proteomes" id="UP000075666">
    <property type="component" value="Unassembled WGS sequence"/>
</dbReference>
<dbReference type="PATRIC" id="fig|46224.3.peg.2609"/>
<protein>
    <submittedName>
        <fullName evidence="2">Uncharacterized protein</fullName>
    </submittedName>
</protein>
<organism evidence="2 3">
    <name type="scientific">Heyndrickxia sporothermodurans</name>
    <dbReference type="NCBI Taxonomy" id="46224"/>
    <lineage>
        <taxon>Bacteria</taxon>
        <taxon>Bacillati</taxon>
        <taxon>Bacillota</taxon>
        <taxon>Bacilli</taxon>
        <taxon>Bacillales</taxon>
        <taxon>Bacillaceae</taxon>
        <taxon>Heyndrickxia</taxon>
    </lineage>
</organism>
<comment type="caution">
    <text evidence="2">The sequence shown here is derived from an EMBL/GenBank/DDBJ whole genome shotgun (WGS) entry which is preliminary data.</text>
</comment>
<accession>A0A150L754</accession>
<dbReference type="EMBL" id="LQYN01000035">
    <property type="protein sequence ID" value="KYD08114.1"/>
    <property type="molecule type" value="Genomic_DNA"/>
</dbReference>
<feature type="compositionally biased region" description="Basic and acidic residues" evidence="1">
    <location>
        <begin position="14"/>
        <end position="37"/>
    </location>
</feature>
<sequence length="70" mass="7990">MQPKIGIQKGTWSSKRENEIPRSESKRELGRQNERMNPKIGIQKGTWSSKRVNAAQDWNPKGNLVVKASE</sequence>
<proteinExistence type="predicted"/>
<dbReference type="GeneID" id="62496835"/>
<name>A0A150L754_9BACI</name>
<feature type="region of interest" description="Disordered" evidence="1">
    <location>
        <begin position="1"/>
        <end position="40"/>
    </location>
</feature>
<dbReference type="STRING" id="46224.B4102_2904"/>
<reference evidence="2 3" key="1">
    <citation type="submission" date="2016-01" db="EMBL/GenBank/DDBJ databases">
        <title>Genome Sequences of Twelve Sporeforming Bacillus Species Isolated from Foods.</title>
        <authorList>
            <person name="Berendsen E.M."/>
            <person name="Wells-Bennik M.H."/>
            <person name="Krawcyk A.O."/>
            <person name="De Jong A."/>
            <person name="Holsappel S."/>
            <person name="Eijlander R.T."/>
            <person name="Kuipers O.P."/>
        </authorList>
    </citation>
    <scope>NUCLEOTIDE SEQUENCE [LARGE SCALE GENOMIC DNA]</scope>
    <source>
        <strain evidence="2 3">B4102</strain>
    </source>
</reference>
<dbReference type="AlphaFoldDB" id="A0A150L754"/>
<evidence type="ECO:0000313" key="3">
    <source>
        <dbReference type="Proteomes" id="UP000075666"/>
    </source>
</evidence>
<evidence type="ECO:0000313" key="2">
    <source>
        <dbReference type="EMBL" id="KYD08114.1"/>
    </source>
</evidence>
<keyword evidence="3" id="KW-1185">Reference proteome</keyword>
<evidence type="ECO:0000256" key="1">
    <source>
        <dbReference type="SAM" id="MobiDB-lite"/>
    </source>
</evidence>
<dbReference type="RefSeq" id="WP_066230441.1">
    <property type="nucleotide sequence ID" value="NZ_JALKTV010000006.1"/>
</dbReference>